<comment type="subcellular location">
    <subcellularLocation>
        <location evidence="2 18">Mitochondrion inner membrane</location>
        <topology evidence="2 18">Multi-pass membrane protein</topology>
    </subcellularLocation>
</comment>
<evidence type="ECO:0000256" key="12">
    <source>
        <dbReference type="ARBA" id="ARBA00022989"/>
    </source>
</evidence>
<reference evidence="20" key="1">
    <citation type="submission" date="2020-04" db="EMBL/GenBank/DDBJ databases">
        <title>DNAmark Project.</title>
        <authorList>
            <person name="Leerhoei F."/>
        </authorList>
    </citation>
    <scope>NUCLEOTIDE SEQUENCE</scope>
    <source>
        <strain evidence="20">DM1219</strain>
    </source>
</reference>
<keyword evidence="16 18" id="KW-0472">Membrane</keyword>
<keyword evidence="7 18" id="KW-0679">Respiratory chain</keyword>
<keyword evidence="8 18" id="KW-0812">Transmembrane</keyword>
<feature type="transmembrane region" description="Helical" evidence="18">
    <location>
        <begin position="241"/>
        <end position="263"/>
    </location>
</feature>
<evidence type="ECO:0000256" key="3">
    <source>
        <dbReference type="ARBA" id="ARBA00007012"/>
    </source>
</evidence>
<evidence type="ECO:0000256" key="14">
    <source>
        <dbReference type="ARBA" id="ARBA00023075"/>
    </source>
</evidence>
<evidence type="ECO:0000259" key="19">
    <source>
        <dbReference type="Pfam" id="PF00361"/>
    </source>
</evidence>
<keyword evidence="15 18" id="KW-0496">Mitochondrion</keyword>
<geneLocation type="mitochondrion" evidence="20"/>
<keyword evidence="11 18" id="KW-0249">Electron transport</keyword>
<feature type="transmembrane region" description="Helical" evidence="18">
    <location>
        <begin position="95"/>
        <end position="117"/>
    </location>
</feature>
<evidence type="ECO:0000256" key="1">
    <source>
        <dbReference type="ARBA" id="ARBA00003257"/>
    </source>
</evidence>
<comment type="catalytic activity">
    <reaction evidence="17 18">
        <text>a ubiquinone + NADH + 5 H(+)(in) = a ubiquinol + NAD(+) + 4 H(+)(out)</text>
        <dbReference type="Rhea" id="RHEA:29091"/>
        <dbReference type="Rhea" id="RHEA-COMP:9565"/>
        <dbReference type="Rhea" id="RHEA-COMP:9566"/>
        <dbReference type="ChEBI" id="CHEBI:15378"/>
        <dbReference type="ChEBI" id="CHEBI:16389"/>
        <dbReference type="ChEBI" id="CHEBI:17976"/>
        <dbReference type="ChEBI" id="CHEBI:57540"/>
        <dbReference type="ChEBI" id="CHEBI:57945"/>
        <dbReference type="EC" id="7.1.1.2"/>
    </reaction>
</comment>
<feature type="transmembrane region" description="Helical" evidence="18">
    <location>
        <begin position="275"/>
        <end position="296"/>
    </location>
</feature>
<feature type="transmembrane region" description="Helical" evidence="18">
    <location>
        <begin position="201"/>
        <end position="220"/>
    </location>
</feature>
<evidence type="ECO:0000256" key="17">
    <source>
        <dbReference type="ARBA" id="ARBA00049551"/>
    </source>
</evidence>
<organism evidence="20">
    <name type="scientific">Molanna angustata</name>
    <dbReference type="NCBI Taxonomy" id="446450"/>
    <lineage>
        <taxon>Eukaryota</taxon>
        <taxon>Metazoa</taxon>
        <taxon>Ecdysozoa</taxon>
        <taxon>Arthropoda</taxon>
        <taxon>Hexapoda</taxon>
        <taxon>Insecta</taxon>
        <taxon>Pterygota</taxon>
        <taxon>Neoptera</taxon>
        <taxon>Endopterygota</taxon>
        <taxon>Trichoptera</taxon>
        <taxon>Integripalpia</taxon>
        <taxon>Brevitentoria</taxon>
        <taxon>Leptoceroidea</taxon>
        <taxon>Molannidae</taxon>
        <taxon>Molanna</taxon>
    </lineage>
</organism>
<protein>
    <recommendedName>
        <fullName evidence="5 18">NADH-ubiquinone oxidoreductase chain 2</fullName>
        <ecNumber evidence="4 18">7.1.1.2</ecNumber>
    </recommendedName>
</protein>
<comment type="function">
    <text evidence="1">Core subunit of the mitochondrial membrane respiratory chain NADH dehydrogenase (Complex I) that is believed to belong to the minimal assembly required for catalysis. Complex I functions in the transfer of electrons from NADH to the respiratory chain. The immediate electron acceptor for the enzyme is believed to be ubiquinone.</text>
</comment>
<dbReference type="PANTHER" id="PTHR46552:SF1">
    <property type="entry name" value="NADH-UBIQUINONE OXIDOREDUCTASE CHAIN 2"/>
    <property type="match status" value="1"/>
</dbReference>
<evidence type="ECO:0000256" key="13">
    <source>
        <dbReference type="ARBA" id="ARBA00023027"/>
    </source>
</evidence>
<feature type="transmembrane region" description="Helical" evidence="18">
    <location>
        <begin position="152"/>
        <end position="170"/>
    </location>
</feature>
<proteinExistence type="inferred from homology"/>
<evidence type="ECO:0000256" key="11">
    <source>
        <dbReference type="ARBA" id="ARBA00022982"/>
    </source>
</evidence>
<keyword evidence="13 18" id="KW-0520">NAD</keyword>
<evidence type="ECO:0000256" key="7">
    <source>
        <dbReference type="ARBA" id="ARBA00022660"/>
    </source>
</evidence>
<evidence type="ECO:0000256" key="9">
    <source>
        <dbReference type="ARBA" id="ARBA00022792"/>
    </source>
</evidence>
<keyword evidence="10 18" id="KW-1278">Translocase</keyword>
<dbReference type="Pfam" id="PF00361">
    <property type="entry name" value="Proton_antipo_M"/>
    <property type="match status" value="1"/>
</dbReference>
<feature type="transmembrane region" description="Helical" evidence="18">
    <location>
        <begin position="177"/>
        <end position="195"/>
    </location>
</feature>
<evidence type="ECO:0000313" key="20">
    <source>
        <dbReference type="EMBL" id="QNE86010.1"/>
    </source>
</evidence>
<keyword evidence="6" id="KW-0813">Transport</keyword>
<gene>
    <name evidence="20" type="primary">ND2</name>
</gene>
<evidence type="ECO:0000256" key="5">
    <source>
        <dbReference type="ARBA" id="ARBA00021008"/>
    </source>
</evidence>
<evidence type="ECO:0000256" key="8">
    <source>
        <dbReference type="ARBA" id="ARBA00022692"/>
    </source>
</evidence>
<dbReference type="PANTHER" id="PTHR46552">
    <property type="entry name" value="NADH-UBIQUINONE OXIDOREDUCTASE CHAIN 2"/>
    <property type="match status" value="1"/>
</dbReference>
<dbReference type="InterPro" id="IPR050175">
    <property type="entry name" value="Complex_I_Subunit_2"/>
</dbReference>
<evidence type="ECO:0000256" key="16">
    <source>
        <dbReference type="ARBA" id="ARBA00023136"/>
    </source>
</evidence>
<dbReference type="PRINTS" id="PR01436">
    <property type="entry name" value="NADHDHGNASE2"/>
</dbReference>
<feature type="domain" description="NADH:quinone oxidoreductase/Mrp antiporter transmembrane" evidence="19">
    <location>
        <begin position="27"/>
        <end position="285"/>
    </location>
</feature>
<feature type="transmembrane region" description="Helical" evidence="18">
    <location>
        <begin position="316"/>
        <end position="337"/>
    </location>
</feature>
<keyword evidence="12 18" id="KW-1133">Transmembrane helix</keyword>
<keyword evidence="9 18" id="KW-0999">Mitochondrion inner membrane</keyword>
<evidence type="ECO:0000256" key="2">
    <source>
        <dbReference type="ARBA" id="ARBA00004448"/>
    </source>
</evidence>
<dbReference type="EC" id="7.1.1.2" evidence="4 18"/>
<evidence type="ECO:0000256" key="10">
    <source>
        <dbReference type="ARBA" id="ARBA00022967"/>
    </source>
</evidence>
<evidence type="ECO:0000256" key="15">
    <source>
        <dbReference type="ARBA" id="ARBA00023128"/>
    </source>
</evidence>
<dbReference type="InterPro" id="IPR001750">
    <property type="entry name" value="ND/Mrp_TM"/>
</dbReference>
<dbReference type="EMBL" id="MT410854">
    <property type="protein sequence ID" value="QNE86010.1"/>
    <property type="molecule type" value="Genomic_DNA"/>
</dbReference>
<dbReference type="GO" id="GO:0006120">
    <property type="term" value="P:mitochondrial electron transport, NADH to ubiquinone"/>
    <property type="evidence" value="ECO:0007669"/>
    <property type="project" value="InterPro"/>
</dbReference>
<dbReference type="GO" id="GO:0005743">
    <property type="term" value="C:mitochondrial inner membrane"/>
    <property type="evidence" value="ECO:0007669"/>
    <property type="project" value="UniProtKB-SubCell"/>
</dbReference>
<feature type="transmembrane region" description="Helical" evidence="18">
    <location>
        <begin position="62"/>
        <end position="83"/>
    </location>
</feature>
<comment type="function">
    <text evidence="18">Core subunit of the mitochondrial membrane respiratory chain NADH dehydrogenase (Complex I) which catalyzes electron transfer from NADH through the respiratory chain, using ubiquinone as an electron acceptor. Essential for the catalytic activity and assembly of complex I.</text>
</comment>
<name>A0A7G7CEJ4_9NEOP</name>
<accession>A0A7G7CEJ4</accession>
<dbReference type="AlphaFoldDB" id="A0A7G7CEJ4"/>
<comment type="similarity">
    <text evidence="3 18">Belongs to the complex I subunit 2 family.</text>
</comment>
<evidence type="ECO:0000256" key="4">
    <source>
        <dbReference type="ARBA" id="ARBA00012944"/>
    </source>
</evidence>
<evidence type="ECO:0000256" key="6">
    <source>
        <dbReference type="ARBA" id="ARBA00022448"/>
    </source>
</evidence>
<evidence type="ECO:0000256" key="18">
    <source>
        <dbReference type="RuleBase" id="RU003403"/>
    </source>
</evidence>
<sequence>MMMNMNPHKFMYLSILMMSTLFSISTNSWINMWIGMEINLISFIPLMLNTANSLTSESMMKYFLIQSLSSLNFMYIILFKNLFNNWFSIHWFNNLMLIIMNLTLMMKMGAAPFHFWYPKVMKGLNWMNCFILSTWQKIIPLMILSYCMIKQLMYMTIILSTVLGSIMGLNQTNLKMIITYSSITHIGWLISANLINYNLTLIYLLNYMFLSYLLMMFFNYTNIFHLMQIFSSKMSFFMKTFILINFISLGGIPPFMGFIPKWLVINYFINNSMNFIIFIMIMMTLLNLFYYLRIFFSSMMINSFDMKWIKIKINKFYTILLMAYTSISSLIMISFIFQLI</sequence>
<keyword evidence="14 18" id="KW-0830">Ubiquinone</keyword>
<dbReference type="InterPro" id="IPR003917">
    <property type="entry name" value="NADH_UbQ_OxRdtase_chain2"/>
</dbReference>
<dbReference type="GO" id="GO:0008137">
    <property type="term" value="F:NADH dehydrogenase (ubiquinone) activity"/>
    <property type="evidence" value="ECO:0007669"/>
    <property type="project" value="UniProtKB-EC"/>
</dbReference>